<sequence length="225" mass="25811">MSRECNMRKRNRLLAPNHRRIRFPILPIHVPQSFKPLPSTSLLYPYTNVSSIALHHISTSSFIRNPPRCFHSNCKSWFGNINYQSNWVPSLEEQVSVFQGTSRPSSNLLVDRRKGKTTLELGRVPSPEKTLSDLLRPTSSNEVLSGTQRWTTSFGRVFSSSIGSVRVIEWMEVYVVDGSEYRRPGGVSGDGYVYYVKRVVRLSSRIRIKDEAVPEAVFGERWFME</sequence>
<evidence type="ECO:0000313" key="2">
    <source>
        <dbReference type="Proteomes" id="UP000297245"/>
    </source>
</evidence>
<gene>
    <name evidence="1" type="ORF">K435DRAFT_808101</name>
</gene>
<keyword evidence="2" id="KW-1185">Reference proteome</keyword>
<reference evidence="1 2" key="1">
    <citation type="journal article" date="2019" name="Nat. Ecol. Evol.">
        <title>Megaphylogeny resolves global patterns of mushroom evolution.</title>
        <authorList>
            <person name="Varga T."/>
            <person name="Krizsan K."/>
            <person name="Foldi C."/>
            <person name="Dima B."/>
            <person name="Sanchez-Garcia M."/>
            <person name="Sanchez-Ramirez S."/>
            <person name="Szollosi G.J."/>
            <person name="Szarkandi J.G."/>
            <person name="Papp V."/>
            <person name="Albert L."/>
            <person name="Andreopoulos W."/>
            <person name="Angelini C."/>
            <person name="Antonin V."/>
            <person name="Barry K.W."/>
            <person name="Bougher N.L."/>
            <person name="Buchanan P."/>
            <person name="Buyck B."/>
            <person name="Bense V."/>
            <person name="Catcheside P."/>
            <person name="Chovatia M."/>
            <person name="Cooper J."/>
            <person name="Damon W."/>
            <person name="Desjardin D."/>
            <person name="Finy P."/>
            <person name="Geml J."/>
            <person name="Haridas S."/>
            <person name="Hughes K."/>
            <person name="Justo A."/>
            <person name="Karasinski D."/>
            <person name="Kautmanova I."/>
            <person name="Kiss B."/>
            <person name="Kocsube S."/>
            <person name="Kotiranta H."/>
            <person name="LaButti K.M."/>
            <person name="Lechner B.E."/>
            <person name="Liimatainen K."/>
            <person name="Lipzen A."/>
            <person name="Lukacs Z."/>
            <person name="Mihaltcheva S."/>
            <person name="Morgado L.N."/>
            <person name="Niskanen T."/>
            <person name="Noordeloos M.E."/>
            <person name="Ohm R.A."/>
            <person name="Ortiz-Santana B."/>
            <person name="Ovrebo C."/>
            <person name="Racz N."/>
            <person name="Riley R."/>
            <person name="Savchenko A."/>
            <person name="Shiryaev A."/>
            <person name="Soop K."/>
            <person name="Spirin V."/>
            <person name="Szebenyi C."/>
            <person name="Tomsovsky M."/>
            <person name="Tulloss R.E."/>
            <person name="Uehling J."/>
            <person name="Grigoriev I.V."/>
            <person name="Vagvolgyi C."/>
            <person name="Papp T."/>
            <person name="Martin F.M."/>
            <person name="Miettinen O."/>
            <person name="Hibbett D.S."/>
            <person name="Nagy L.G."/>
        </authorList>
    </citation>
    <scope>NUCLEOTIDE SEQUENCE [LARGE SCALE GENOMIC DNA]</scope>
    <source>
        <strain evidence="1 2">CBS 962.96</strain>
    </source>
</reference>
<organism evidence="1 2">
    <name type="scientific">Dendrothele bispora (strain CBS 962.96)</name>
    <dbReference type="NCBI Taxonomy" id="1314807"/>
    <lineage>
        <taxon>Eukaryota</taxon>
        <taxon>Fungi</taxon>
        <taxon>Dikarya</taxon>
        <taxon>Basidiomycota</taxon>
        <taxon>Agaricomycotina</taxon>
        <taxon>Agaricomycetes</taxon>
        <taxon>Agaricomycetidae</taxon>
        <taxon>Agaricales</taxon>
        <taxon>Agaricales incertae sedis</taxon>
        <taxon>Dendrothele</taxon>
    </lineage>
</organism>
<dbReference type="Proteomes" id="UP000297245">
    <property type="component" value="Unassembled WGS sequence"/>
</dbReference>
<evidence type="ECO:0000313" key="1">
    <source>
        <dbReference type="EMBL" id="THU82677.1"/>
    </source>
</evidence>
<name>A0A4S8L2K5_DENBC</name>
<proteinExistence type="predicted"/>
<dbReference type="AlphaFoldDB" id="A0A4S8L2K5"/>
<dbReference type="EMBL" id="ML179715">
    <property type="protein sequence ID" value="THU82677.1"/>
    <property type="molecule type" value="Genomic_DNA"/>
</dbReference>
<accession>A0A4S8L2K5</accession>
<protein>
    <submittedName>
        <fullName evidence="1">Uncharacterized protein</fullName>
    </submittedName>
</protein>